<dbReference type="PROSITE" id="PS50110">
    <property type="entry name" value="RESPONSE_REGULATORY"/>
    <property type="match status" value="1"/>
</dbReference>
<evidence type="ECO:0000256" key="1">
    <source>
        <dbReference type="ARBA" id="ARBA00022553"/>
    </source>
</evidence>
<dbReference type="Gene3D" id="2.40.50.1020">
    <property type="entry name" value="LytTr DNA-binding domain"/>
    <property type="match status" value="1"/>
</dbReference>
<keyword evidence="1 2" id="KW-0597">Phosphoprotein</keyword>
<organism evidence="4 5">
    <name type="scientific">Emticicia agri</name>
    <dbReference type="NCBI Taxonomy" id="2492393"/>
    <lineage>
        <taxon>Bacteria</taxon>
        <taxon>Pseudomonadati</taxon>
        <taxon>Bacteroidota</taxon>
        <taxon>Cytophagia</taxon>
        <taxon>Cytophagales</taxon>
        <taxon>Leadbetterellaceae</taxon>
        <taxon>Emticicia</taxon>
    </lineage>
</organism>
<dbReference type="SMART" id="SM00448">
    <property type="entry name" value="REC"/>
    <property type="match status" value="1"/>
</dbReference>
<dbReference type="InterPro" id="IPR001789">
    <property type="entry name" value="Sig_transdc_resp-reg_receiver"/>
</dbReference>
<dbReference type="InterPro" id="IPR011006">
    <property type="entry name" value="CheY-like_superfamily"/>
</dbReference>
<gene>
    <name evidence="4" type="ORF">EWM59_01870</name>
</gene>
<dbReference type="InterPro" id="IPR050595">
    <property type="entry name" value="Bact_response_regulator"/>
</dbReference>
<feature type="domain" description="Response regulatory" evidence="3">
    <location>
        <begin position="6"/>
        <end position="122"/>
    </location>
</feature>
<dbReference type="EMBL" id="SEWF01000002">
    <property type="protein sequence ID" value="RYU97461.1"/>
    <property type="molecule type" value="Genomic_DNA"/>
</dbReference>
<reference evidence="4 5" key="1">
    <citation type="submission" date="2019-02" db="EMBL/GenBank/DDBJ databases">
        <title>Bacterial novel species Emticicia sp. 17J42-9 isolated from soil.</title>
        <authorList>
            <person name="Jung H.-Y."/>
        </authorList>
    </citation>
    <scope>NUCLEOTIDE SEQUENCE [LARGE SCALE GENOMIC DNA]</scope>
    <source>
        <strain evidence="4 5">17J42-9</strain>
    </source>
</reference>
<name>A0A4Q5M510_9BACT</name>
<proteinExistence type="predicted"/>
<evidence type="ECO:0000313" key="5">
    <source>
        <dbReference type="Proteomes" id="UP000293162"/>
    </source>
</evidence>
<feature type="modified residue" description="4-aspartylphosphate" evidence="2">
    <location>
        <position position="56"/>
    </location>
</feature>
<dbReference type="PANTHER" id="PTHR44591:SF24">
    <property type="entry name" value="PROTEIN-GLUTAMATE METHYLESTERASE_PROTEIN-GLUTAMINE GLUTAMINASE 1"/>
    <property type="match status" value="1"/>
</dbReference>
<dbReference type="GO" id="GO:0000160">
    <property type="term" value="P:phosphorelay signal transduction system"/>
    <property type="evidence" value="ECO:0007669"/>
    <property type="project" value="InterPro"/>
</dbReference>
<protein>
    <submittedName>
        <fullName evidence="4">Response regulator</fullName>
    </submittedName>
</protein>
<dbReference type="OrthoDB" id="1646880at2"/>
<dbReference type="SUPFAM" id="SSF52172">
    <property type="entry name" value="CheY-like"/>
    <property type="match status" value="1"/>
</dbReference>
<dbReference type="RefSeq" id="WP_130019243.1">
    <property type="nucleotide sequence ID" value="NZ_SEWF01000002.1"/>
</dbReference>
<accession>A0A4Q5M510</accession>
<evidence type="ECO:0000259" key="3">
    <source>
        <dbReference type="PROSITE" id="PS50110"/>
    </source>
</evidence>
<sequence length="260" mass="30133">MNQILRIMIVEDDPLTQFTIEENLTKAGFVVCGKAHDYSSAIQVMKKELPDLALIDIDFGGSQPDGIETAKELLRIKSIPFIYLTAFTESETFKKAKKTNPLAYLHKPFRPSELTMQIELAIHNFYQGNMPEIVSMPDHIYVPDGQNKLVRINYKNIFYINADKVYTEFFLTQEEFQRIYPDKKYHVQNPNVFTVGFGHLLTFLPDNFFKLSRSLAINLEHLNKIENNQIFVGPHELPLIEGGRKLLIERLNVIRSRKKK</sequence>
<dbReference type="AlphaFoldDB" id="A0A4Q5M510"/>
<dbReference type="CDD" id="cd17534">
    <property type="entry name" value="REC_DC-like"/>
    <property type="match status" value="1"/>
</dbReference>
<keyword evidence="5" id="KW-1185">Reference proteome</keyword>
<dbReference type="Proteomes" id="UP000293162">
    <property type="component" value="Unassembled WGS sequence"/>
</dbReference>
<comment type="caution">
    <text evidence="4">The sequence shown here is derived from an EMBL/GenBank/DDBJ whole genome shotgun (WGS) entry which is preliminary data.</text>
</comment>
<evidence type="ECO:0000256" key="2">
    <source>
        <dbReference type="PROSITE-ProRule" id="PRU00169"/>
    </source>
</evidence>
<dbReference type="PANTHER" id="PTHR44591">
    <property type="entry name" value="STRESS RESPONSE REGULATOR PROTEIN 1"/>
    <property type="match status" value="1"/>
</dbReference>
<evidence type="ECO:0000313" key="4">
    <source>
        <dbReference type="EMBL" id="RYU97461.1"/>
    </source>
</evidence>
<dbReference type="Gene3D" id="3.40.50.2300">
    <property type="match status" value="1"/>
</dbReference>
<dbReference type="Pfam" id="PF00072">
    <property type="entry name" value="Response_reg"/>
    <property type="match status" value="1"/>
</dbReference>